<evidence type="ECO:0000256" key="1">
    <source>
        <dbReference type="SAM" id="SignalP"/>
    </source>
</evidence>
<proteinExistence type="predicted"/>
<dbReference type="AlphaFoldDB" id="A0A1I4UWQ8"/>
<evidence type="ECO:0000259" key="2">
    <source>
        <dbReference type="Pfam" id="PF13590"/>
    </source>
</evidence>
<dbReference type="PROSITE" id="PS51257">
    <property type="entry name" value="PROKAR_LIPOPROTEIN"/>
    <property type="match status" value="1"/>
</dbReference>
<sequence>MMRFLTIAFTGLLLAGCAANVVTDYDDAVVFGNYSSWAFAPSAGNSSFVSLDGNRVRQAVERELNRKAMRQVAEAEADLLVSWQIVEEERLEQSGVGLGFGFGTGHFGWALAAPPPVREIQEGKLVIELVDNETDQVVWRAASRRYLRESQSPETRSELIDEVVSEMFSKYPPGLE</sequence>
<dbReference type="InterPro" id="IPR025411">
    <property type="entry name" value="DUF4136"/>
</dbReference>
<feature type="signal peptide" evidence="1">
    <location>
        <begin position="1"/>
        <end position="20"/>
    </location>
</feature>
<name>A0A1I4UWQ8_9GAMM</name>
<evidence type="ECO:0000313" key="4">
    <source>
        <dbReference type="Proteomes" id="UP000199339"/>
    </source>
</evidence>
<keyword evidence="1" id="KW-0732">Signal</keyword>
<accession>A0A1I4UWQ8</accession>
<organism evidence="3 4">
    <name type="scientific">Marinobacter pelagius</name>
    <dbReference type="NCBI Taxonomy" id="379482"/>
    <lineage>
        <taxon>Bacteria</taxon>
        <taxon>Pseudomonadati</taxon>
        <taxon>Pseudomonadota</taxon>
        <taxon>Gammaproteobacteria</taxon>
        <taxon>Pseudomonadales</taxon>
        <taxon>Marinobacteraceae</taxon>
        <taxon>Marinobacter</taxon>
    </lineage>
</organism>
<evidence type="ECO:0000313" key="3">
    <source>
        <dbReference type="EMBL" id="SFM93200.1"/>
    </source>
</evidence>
<dbReference type="Gene3D" id="3.30.160.670">
    <property type="match status" value="1"/>
</dbReference>
<keyword evidence="4" id="KW-1185">Reference proteome</keyword>
<gene>
    <name evidence="3" type="ORF">SAMN04487961_1609</name>
</gene>
<protein>
    <recommendedName>
        <fullName evidence="2">DUF4136 domain-containing protein</fullName>
    </recommendedName>
</protein>
<feature type="chain" id="PRO_5011779394" description="DUF4136 domain-containing protein" evidence="1">
    <location>
        <begin position="21"/>
        <end position="176"/>
    </location>
</feature>
<dbReference type="EMBL" id="FOUR01000003">
    <property type="protein sequence ID" value="SFM93200.1"/>
    <property type="molecule type" value="Genomic_DNA"/>
</dbReference>
<dbReference type="OrthoDB" id="329837at2"/>
<dbReference type="Proteomes" id="UP000199339">
    <property type="component" value="Unassembled WGS sequence"/>
</dbReference>
<feature type="domain" description="DUF4136" evidence="2">
    <location>
        <begin position="21"/>
        <end position="173"/>
    </location>
</feature>
<reference evidence="4" key="1">
    <citation type="submission" date="2016-10" db="EMBL/GenBank/DDBJ databases">
        <authorList>
            <person name="Varghese N."/>
            <person name="Submissions S."/>
        </authorList>
    </citation>
    <scope>NUCLEOTIDE SEQUENCE [LARGE SCALE GENOMIC DNA]</scope>
    <source>
        <strain evidence="4">CGMCC 1.6775</strain>
    </source>
</reference>
<dbReference type="Pfam" id="PF13590">
    <property type="entry name" value="DUF4136"/>
    <property type="match status" value="1"/>
</dbReference>